<dbReference type="AlphaFoldDB" id="A0A4Z0PTQ3"/>
<dbReference type="InterPro" id="IPR029044">
    <property type="entry name" value="Nucleotide-diphossugar_trans"/>
</dbReference>
<dbReference type="EMBL" id="SRMB01000007">
    <property type="protein sequence ID" value="TGE21160.1"/>
    <property type="molecule type" value="Genomic_DNA"/>
</dbReference>
<dbReference type="OrthoDB" id="114108at2"/>
<comment type="caution">
    <text evidence="1">The sequence shown here is derived from an EMBL/GenBank/DDBJ whole genome shotgun (WGS) entry which is preliminary data.</text>
</comment>
<keyword evidence="1" id="KW-0808">Transferase</keyword>
<proteinExistence type="predicted"/>
<accession>A0A4Z0PTQ3</accession>
<evidence type="ECO:0000313" key="2">
    <source>
        <dbReference type="Proteomes" id="UP000298471"/>
    </source>
</evidence>
<dbReference type="RefSeq" id="WP_135398991.1">
    <property type="nucleotide sequence ID" value="NZ_SRMB01000007.1"/>
</dbReference>
<dbReference type="Gene3D" id="3.90.550.10">
    <property type="entry name" value="Spore Coat Polysaccharide Biosynthesis Protein SpsA, Chain A"/>
    <property type="match status" value="1"/>
</dbReference>
<dbReference type="PANTHER" id="PTHR43685">
    <property type="entry name" value="GLYCOSYLTRANSFERASE"/>
    <property type="match status" value="1"/>
</dbReference>
<sequence length="405" mass="45114">MKSISSAQLLPSQKTPEAIIPCLHIPAQPAAHLQAVVIIPVKDEAEQLPAALAALSAQVDLEGRPLPPGWFEVLVLANNCQDSSAAEARRFAADHPHMCLHVAEISLPPAEAHIGRARRLLMDEACRRLELVGHPAGFIASTDGDTCVASTWLAATQRELRQFAVAAVCGRILTPTRPRSSLVRRYHLRDAAYRLLQARLEAELDPNPNDPWPRHHQHFGASFAITAAAYRQVGGLPVVPYLEDEALYRALRRHDLSVRHSPAVRVLTSDRQQGRVAVGLSWQLREWELLAGQTQPVVAGMPHVVATLLLRRHLRHLWLETQAVILPEIMLWNQHYGIAPVAEELGVSRVALLLRLRQATTFGQLWEWIEQDVLPGPAWARRWQPVPLSQGLQELRLRLFATRAA</sequence>
<protein>
    <submittedName>
        <fullName evidence="1">Glycosyltransferase</fullName>
    </submittedName>
</protein>
<gene>
    <name evidence="1" type="ORF">E5K02_24425</name>
</gene>
<dbReference type="PANTHER" id="PTHR43685:SF14">
    <property type="entry name" value="GLYCOSYLTRANSFERASE 2-LIKE DOMAIN-CONTAINING PROTEIN"/>
    <property type="match status" value="1"/>
</dbReference>
<keyword evidence="2" id="KW-1185">Reference proteome</keyword>
<organism evidence="1 2">
    <name type="scientific">Hymenobacter metallicola</name>
    <dbReference type="NCBI Taxonomy" id="2563114"/>
    <lineage>
        <taxon>Bacteria</taxon>
        <taxon>Pseudomonadati</taxon>
        <taxon>Bacteroidota</taxon>
        <taxon>Cytophagia</taxon>
        <taxon>Cytophagales</taxon>
        <taxon>Hymenobacteraceae</taxon>
        <taxon>Hymenobacter</taxon>
    </lineage>
</organism>
<dbReference type="GO" id="GO:0016740">
    <property type="term" value="F:transferase activity"/>
    <property type="evidence" value="ECO:0007669"/>
    <property type="project" value="UniProtKB-KW"/>
</dbReference>
<name>A0A4Z0PTQ3_9BACT</name>
<dbReference type="Proteomes" id="UP000298471">
    <property type="component" value="Unassembled WGS sequence"/>
</dbReference>
<reference evidence="1 2" key="1">
    <citation type="submission" date="2019-04" db="EMBL/GenBank/DDBJ databases">
        <authorList>
            <person name="Feng G."/>
            <person name="Zhang J."/>
            <person name="Zhu H."/>
        </authorList>
    </citation>
    <scope>NUCLEOTIDE SEQUENCE [LARGE SCALE GENOMIC DNA]</scope>
    <source>
        <strain evidence="1 2">9PBR-1</strain>
    </source>
</reference>
<dbReference type="InterPro" id="IPR050834">
    <property type="entry name" value="Glycosyltransf_2"/>
</dbReference>
<dbReference type="SUPFAM" id="SSF53448">
    <property type="entry name" value="Nucleotide-diphospho-sugar transferases"/>
    <property type="match status" value="1"/>
</dbReference>
<evidence type="ECO:0000313" key="1">
    <source>
        <dbReference type="EMBL" id="TGE21160.1"/>
    </source>
</evidence>